<evidence type="ECO:0000313" key="2">
    <source>
        <dbReference type="Proteomes" id="UP000286415"/>
    </source>
</evidence>
<reference evidence="1 2" key="1">
    <citation type="journal article" date="2018" name="Biotechnol. Adv.">
        <title>Improved genomic resources and new bioinformatic workflow for the carcinogenic parasite Clonorchis sinensis: Biotechnological implications.</title>
        <authorList>
            <person name="Wang D."/>
            <person name="Korhonen P.K."/>
            <person name="Gasser R.B."/>
            <person name="Young N.D."/>
        </authorList>
    </citation>
    <scope>NUCLEOTIDE SEQUENCE [LARGE SCALE GENOMIC DNA]</scope>
    <source>
        <strain evidence="1">Cs-k2</strain>
    </source>
</reference>
<gene>
    <name evidence="1" type="ORF">CSKR_112112</name>
</gene>
<organism evidence="1 2">
    <name type="scientific">Clonorchis sinensis</name>
    <name type="common">Chinese liver fluke</name>
    <dbReference type="NCBI Taxonomy" id="79923"/>
    <lineage>
        <taxon>Eukaryota</taxon>
        <taxon>Metazoa</taxon>
        <taxon>Spiralia</taxon>
        <taxon>Lophotrochozoa</taxon>
        <taxon>Platyhelminthes</taxon>
        <taxon>Trematoda</taxon>
        <taxon>Digenea</taxon>
        <taxon>Opisthorchiida</taxon>
        <taxon>Opisthorchiata</taxon>
        <taxon>Opisthorchiidae</taxon>
        <taxon>Clonorchis</taxon>
    </lineage>
</organism>
<accession>A0A419PCE4</accession>
<reference evidence="1 2" key="2">
    <citation type="journal article" date="2021" name="Genomics">
        <title>High-quality reference genome for Clonorchis sinensis.</title>
        <authorList>
            <person name="Young N.D."/>
            <person name="Stroehlein A.J."/>
            <person name="Kinkar L."/>
            <person name="Wang T."/>
            <person name="Sohn W.M."/>
            <person name="Chang B.C.H."/>
            <person name="Kaur P."/>
            <person name="Weisz D."/>
            <person name="Dudchenko O."/>
            <person name="Aiden E.L."/>
            <person name="Korhonen P.K."/>
            <person name="Gasser R.B."/>
        </authorList>
    </citation>
    <scope>NUCLEOTIDE SEQUENCE [LARGE SCALE GENOMIC DNA]</scope>
    <source>
        <strain evidence="1">Cs-k2</strain>
    </source>
</reference>
<evidence type="ECO:0000313" key="1">
    <source>
        <dbReference type="EMBL" id="KAG5448269.1"/>
    </source>
</evidence>
<dbReference type="EMBL" id="NIRI02000042">
    <property type="protein sequence ID" value="KAG5448269.1"/>
    <property type="molecule type" value="Genomic_DNA"/>
</dbReference>
<dbReference type="AlphaFoldDB" id="A0A419PCE4"/>
<proteinExistence type="predicted"/>
<dbReference type="InParanoid" id="A0A419PCE4"/>
<sequence>MNTDYLPWCPSYSRATELQLGEDISTCRCCFFYRQGLLSLSISSANLLTGRSVIRIRPLLLDLPCLGLDNLAVPQPSRFLLVAWQLGAERVVQLDDYFFIIICIPNNSLPTKETGNKKVRSAI</sequence>
<keyword evidence="2" id="KW-1185">Reference proteome</keyword>
<comment type="caution">
    <text evidence="1">The sequence shown here is derived from an EMBL/GenBank/DDBJ whole genome shotgun (WGS) entry which is preliminary data.</text>
</comment>
<protein>
    <submittedName>
        <fullName evidence="1">Uncharacterized protein</fullName>
    </submittedName>
</protein>
<dbReference type="Proteomes" id="UP000286415">
    <property type="component" value="Unassembled WGS sequence"/>
</dbReference>
<name>A0A419PCE4_CLOSI</name>